<dbReference type="Proteomes" id="UP001203297">
    <property type="component" value="Unassembled WGS sequence"/>
</dbReference>
<dbReference type="GO" id="GO:0020037">
    <property type="term" value="F:heme binding"/>
    <property type="evidence" value="ECO:0007669"/>
    <property type="project" value="InterPro"/>
</dbReference>
<evidence type="ECO:0000256" key="1">
    <source>
        <dbReference type="ARBA" id="ARBA00001971"/>
    </source>
</evidence>
<evidence type="ECO:0000256" key="4">
    <source>
        <dbReference type="ARBA" id="ARBA00023002"/>
    </source>
</evidence>
<evidence type="ECO:0000256" key="5">
    <source>
        <dbReference type="ARBA" id="ARBA00023004"/>
    </source>
</evidence>
<dbReference type="AlphaFoldDB" id="A0AAD4LT07"/>
<dbReference type="EMBL" id="WTXG01000273">
    <property type="protein sequence ID" value="KAI0289892.1"/>
    <property type="molecule type" value="Genomic_DNA"/>
</dbReference>
<dbReference type="Pfam" id="PF00067">
    <property type="entry name" value="p450"/>
    <property type="match status" value="1"/>
</dbReference>
<dbReference type="InterPro" id="IPR036396">
    <property type="entry name" value="Cyt_P450_sf"/>
</dbReference>
<comment type="caution">
    <text evidence="6">The sequence shown here is derived from an EMBL/GenBank/DDBJ whole genome shotgun (WGS) entry which is preliminary data.</text>
</comment>
<proteinExistence type="inferred from homology"/>
<dbReference type="GO" id="GO:0005506">
    <property type="term" value="F:iron ion binding"/>
    <property type="evidence" value="ECO:0007669"/>
    <property type="project" value="InterPro"/>
</dbReference>
<accession>A0AAD4LT07</accession>
<dbReference type="InterPro" id="IPR001128">
    <property type="entry name" value="Cyt_P450"/>
</dbReference>
<protein>
    <submittedName>
        <fullName evidence="6">Uncharacterized protein</fullName>
    </submittedName>
</protein>
<keyword evidence="4" id="KW-0560">Oxidoreductase</keyword>
<evidence type="ECO:0000313" key="6">
    <source>
        <dbReference type="EMBL" id="KAI0289892.1"/>
    </source>
</evidence>
<name>A0AAD4LT07_9AGAM</name>
<keyword evidence="7" id="KW-1185">Reference proteome</keyword>
<comment type="similarity">
    <text evidence="2">Belongs to the cytochrome P450 family.</text>
</comment>
<keyword evidence="3" id="KW-0479">Metal-binding</keyword>
<dbReference type="GO" id="GO:0004497">
    <property type="term" value="F:monooxygenase activity"/>
    <property type="evidence" value="ECO:0007669"/>
    <property type="project" value="InterPro"/>
</dbReference>
<comment type="cofactor">
    <cofactor evidence="1">
        <name>heme</name>
        <dbReference type="ChEBI" id="CHEBI:30413"/>
    </cofactor>
</comment>
<gene>
    <name evidence="6" type="ORF">B0F90DRAFT_1656008</name>
</gene>
<sequence>GTHRVALCAFTFPNGMTIPVGTMVTLPLSAVHTDGAAYSNPEEFDSLCFSKLCEKEGDVLATKCKAVCLSPESLFFGLGRHAW</sequence>
<dbReference type="Gene3D" id="1.10.630.10">
    <property type="entry name" value="Cytochrome P450"/>
    <property type="match status" value="1"/>
</dbReference>
<dbReference type="SUPFAM" id="SSF48264">
    <property type="entry name" value="Cytochrome P450"/>
    <property type="match status" value="1"/>
</dbReference>
<feature type="non-terminal residue" evidence="6">
    <location>
        <position position="1"/>
    </location>
</feature>
<dbReference type="GO" id="GO:0016705">
    <property type="term" value="F:oxidoreductase activity, acting on paired donors, with incorporation or reduction of molecular oxygen"/>
    <property type="evidence" value="ECO:0007669"/>
    <property type="project" value="InterPro"/>
</dbReference>
<keyword evidence="5" id="KW-0408">Iron</keyword>
<dbReference type="PANTHER" id="PTHR46206">
    <property type="entry name" value="CYTOCHROME P450"/>
    <property type="match status" value="1"/>
</dbReference>
<organism evidence="6 7">
    <name type="scientific">Multifurca ochricompacta</name>
    <dbReference type="NCBI Taxonomy" id="376703"/>
    <lineage>
        <taxon>Eukaryota</taxon>
        <taxon>Fungi</taxon>
        <taxon>Dikarya</taxon>
        <taxon>Basidiomycota</taxon>
        <taxon>Agaricomycotina</taxon>
        <taxon>Agaricomycetes</taxon>
        <taxon>Russulales</taxon>
        <taxon>Russulaceae</taxon>
        <taxon>Multifurca</taxon>
    </lineage>
</organism>
<evidence type="ECO:0000256" key="3">
    <source>
        <dbReference type="ARBA" id="ARBA00022723"/>
    </source>
</evidence>
<evidence type="ECO:0000256" key="2">
    <source>
        <dbReference type="ARBA" id="ARBA00010617"/>
    </source>
</evidence>
<evidence type="ECO:0000313" key="7">
    <source>
        <dbReference type="Proteomes" id="UP001203297"/>
    </source>
</evidence>
<reference evidence="6" key="1">
    <citation type="journal article" date="2022" name="New Phytol.">
        <title>Evolutionary transition to the ectomycorrhizal habit in the genomes of a hyperdiverse lineage of mushroom-forming fungi.</title>
        <authorList>
            <person name="Looney B."/>
            <person name="Miyauchi S."/>
            <person name="Morin E."/>
            <person name="Drula E."/>
            <person name="Courty P.E."/>
            <person name="Kohler A."/>
            <person name="Kuo A."/>
            <person name="LaButti K."/>
            <person name="Pangilinan J."/>
            <person name="Lipzen A."/>
            <person name="Riley R."/>
            <person name="Andreopoulos W."/>
            <person name="He G."/>
            <person name="Johnson J."/>
            <person name="Nolan M."/>
            <person name="Tritt A."/>
            <person name="Barry K.W."/>
            <person name="Grigoriev I.V."/>
            <person name="Nagy L.G."/>
            <person name="Hibbett D."/>
            <person name="Henrissat B."/>
            <person name="Matheny P.B."/>
            <person name="Labbe J."/>
            <person name="Martin F.M."/>
        </authorList>
    </citation>
    <scope>NUCLEOTIDE SEQUENCE</scope>
    <source>
        <strain evidence="6">BPL690</strain>
    </source>
</reference>